<protein>
    <submittedName>
        <fullName evidence="1">Uncharacterized protein</fullName>
    </submittedName>
</protein>
<keyword evidence="2" id="KW-1185">Reference proteome</keyword>
<evidence type="ECO:0000313" key="1">
    <source>
        <dbReference type="EMBL" id="ORX67633.1"/>
    </source>
</evidence>
<comment type="caution">
    <text evidence="1">The sequence shown here is derived from an EMBL/GenBank/DDBJ whole genome shotgun (WGS) entry which is preliminary data.</text>
</comment>
<dbReference type="EMBL" id="MCFD01000012">
    <property type="protein sequence ID" value="ORX67633.1"/>
    <property type="molecule type" value="Genomic_DNA"/>
</dbReference>
<evidence type="ECO:0000313" key="2">
    <source>
        <dbReference type="Proteomes" id="UP000193922"/>
    </source>
</evidence>
<gene>
    <name evidence="1" type="ORF">DL89DRAFT_259491</name>
</gene>
<dbReference type="Proteomes" id="UP000193922">
    <property type="component" value="Unassembled WGS sequence"/>
</dbReference>
<reference evidence="1 2" key="1">
    <citation type="submission" date="2016-07" db="EMBL/GenBank/DDBJ databases">
        <title>Pervasive Adenine N6-methylation of Active Genes in Fungi.</title>
        <authorList>
            <consortium name="DOE Joint Genome Institute"/>
            <person name="Mondo S.J."/>
            <person name="Dannebaum R.O."/>
            <person name="Kuo R.C."/>
            <person name="Labutti K."/>
            <person name="Haridas S."/>
            <person name="Kuo A."/>
            <person name="Salamov A."/>
            <person name="Ahrendt S.R."/>
            <person name="Lipzen A."/>
            <person name="Sullivan W."/>
            <person name="Andreopoulos W.B."/>
            <person name="Clum A."/>
            <person name="Lindquist E."/>
            <person name="Daum C."/>
            <person name="Ramamoorthy G.K."/>
            <person name="Gryganskyi A."/>
            <person name="Culley D."/>
            <person name="Magnuson J.K."/>
            <person name="James T.Y."/>
            <person name="O'Malley M.A."/>
            <person name="Stajich J.E."/>
            <person name="Spatafora J.W."/>
            <person name="Visel A."/>
            <person name="Grigoriev I.V."/>
        </authorList>
    </citation>
    <scope>NUCLEOTIDE SEQUENCE [LARGE SCALE GENOMIC DNA]</scope>
    <source>
        <strain evidence="1 2">ATCC 12442</strain>
    </source>
</reference>
<dbReference type="OrthoDB" id="5529877at2759"/>
<proteinExistence type="predicted"/>
<organism evidence="1 2">
    <name type="scientific">Linderina pennispora</name>
    <dbReference type="NCBI Taxonomy" id="61395"/>
    <lineage>
        <taxon>Eukaryota</taxon>
        <taxon>Fungi</taxon>
        <taxon>Fungi incertae sedis</taxon>
        <taxon>Zoopagomycota</taxon>
        <taxon>Kickxellomycotina</taxon>
        <taxon>Kickxellomycetes</taxon>
        <taxon>Kickxellales</taxon>
        <taxon>Kickxellaceae</taxon>
        <taxon>Linderina</taxon>
    </lineage>
</organism>
<name>A0A1Y1W260_9FUNG</name>
<dbReference type="RefSeq" id="XP_040741520.1">
    <property type="nucleotide sequence ID" value="XM_040885691.1"/>
</dbReference>
<accession>A0A1Y1W260</accession>
<dbReference type="GeneID" id="63802339"/>
<dbReference type="AlphaFoldDB" id="A0A1Y1W260"/>
<sequence length="273" mass="31130">MWTDILVHIIQANAHTLQTLQLGEISGEDFDKLLFANDSQAIFYPVLWKLELHVTSMPMIGRPSLAHVPFPSLIHFDNSHIHPFNDDTILRCNRANLEFLRMPLDPILFEQLVRADAFNPKTYMSLVRIEFEYEGGPFMLYNGIDGYSMVSSAFDMAQIAYSVKIKMDSIQSSPIISQLRSSSTLQNLYAPGLNLNLCQLNQLLQHYPNLSSLACTFVDEFEGIAGDTPNTRFIRLMRKDCTIKTKVRRLEMANVGYNRDVGVQATSLFYSHR</sequence>